<accession>I0IAE8</accession>
<sequence>MGDRRVVACLRRGHRVRAGAVAGRVCGRNCRSVSGLVRSLDESLTTGGDWS</sequence>
<proteinExistence type="predicted"/>
<dbReference type="HOGENOM" id="CLU_3102037_0_0_0"/>
<dbReference type="AlphaFoldDB" id="I0IAE8"/>
<reference evidence="1 2" key="1">
    <citation type="submission" date="2012-02" db="EMBL/GenBank/DDBJ databases">
        <title>Complete genome sequence of Phycisphaera mikurensis NBRC 102666.</title>
        <authorList>
            <person name="Ankai A."/>
            <person name="Hosoyama A."/>
            <person name="Terui Y."/>
            <person name="Sekine M."/>
            <person name="Fukai R."/>
            <person name="Kato Y."/>
            <person name="Nakamura S."/>
            <person name="Yamada-Narita S."/>
            <person name="Kawakoshi A."/>
            <person name="Fukunaga Y."/>
            <person name="Yamazaki S."/>
            <person name="Fujita N."/>
        </authorList>
    </citation>
    <scope>NUCLEOTIDE SEQUENCE [LARGE SCALE GENOMIC DNA]</scope>
    <source>
        <strain evidence="2">NBRC 102666 / KCTC 22515 / FYK2301M01</strain>
    </source>
</reference>
<name>I0IAE8_PHYMF</name>
<dbReference type="KEGG" id="phm:PSMK_00770"/>
<keyword evidence="2" id="KW-1185">Reference proteome</keyword>
<dbReference type="EMBL" id="AP012338">
    <property type="protein sequence ID" value="BAM02236.1"/>
    <property type="molecule type" value="Genomic_DNA"/>
</dbReference>
<dbReference type="Proteomes" id="UP000007881">
    <property type="component" value="Chromosome"/>
</dbReference>
<evidence type="ECO:0000313" key="1">
    <source>
        <dbReference type="EMBL" id="BAM02236.1"/>
    </source>
</evidence>
<organism evidence="1 2">
    <name type="scientific">Phycisphaera mikurensis (strain NBRC 102666 / KCTC 22515 / FYK2301M01)</name>
    <dbReference type="NCBI Taxonomy" id="1142394"/>
    <lineage>
        <taxon>Bacteria</taxon>
        <taxon>Pseudomonadati</taxon>
        <taxon>Planctomycetota</taxon>
        <taxon>Phycisphaerae</taxon>
        <taxon>Phycisphaerales</taxon>
        <taxon>Phycisphaeraceae</taxon>
        <taxon>Phycisphaera</taxon>
    </lineage>
</organism>
<protein>
    <submittedName>
        <fullName evidence="1">Uncharacterized protein</fullName>
    </submittedName>
</protein>
<evidence type="ECO:0000313" key="2">
    <source>
        <dbReference type="Proteomes" id="UP000007881"/>
    </source>
</evidence>
<gene>
    <name evidence="1" type="ordered locus">PSMK_00770</name>
</gene>